<proteinExistence type="predicted"/>
<sequence>MRPLRSLAQFSSIKPLPKLCSTQQQTYARPRLQVHCVGLKNDQSKFRSARTRIELAQSLCLSSADGKPGRQRGRQRFSLTARCSVRASSSPSPPLFLVGRYTQAYPPQVKQLNVARVCKAFYDFFLVS</sequence>
<dbReference type="EMBL" id="BMAT01004845">
    <property type="protein sequence ID" value="GFR81625.1"/>
    <property type="molecule type" value="Genomic_DNA"/>
</dbReference>
<protein>
    <submittedName>
        <fullName evidence="1">Uncharacterized protein</fullName>
    </submittedName>
</protein>
<reference evidence="1 2" key="1">
    <citation type="journal article" date="2021" name="Elife">
        <title>Chloroplast acquisition without the gene transfer in kleptoplastic sea slugs, Plakobranchus ocellatus.</title>
        <authorList>
            <person name="Maeda T."/>
            <person name="Takahashi S."/>
            <person name="Yoshida T."/>
            <person name="Shimamura S."/>
            <person name="Takaki Y."/>
            <person name="Nagai Y."/>
            <person name="Toyoda A."/>
            <person name="Suzuki Y."/>
            <person name="Arimoto A."/>
            <person name="Ishii H."/>
            <person name="Satoh N."/>
            <person name="Nishiyama T."/>
            <person name="Hasebe M."/>
            <person name="Maruyama T."/>
            <person name="Minagawa J."/>
            <person name="Obokata J."/>
            <person name="Shigenobu S."/>
        </authorList>
    </citation>
    <scope>NUCLEOTIDE SEQUENCE [LARGE SCALE GENOMIC DNA]</scope>
</reference>
<evidence type="ECO:0000313" key="1">
    <source>
        <dbReference type="EMBL" id="GFR81625.1"/>
    </source>
</evidence>
<keyword evidence="2" id="KW-1185">Reference proteome</keyword>
<name>A0AAV4G9D4_9GAST</name>
<evidence type="ECO:0000313" key="2">
    <source>
        <dbReference type="Proteomes" id="UP000762676"/>
    </source>
</evidence>
<accession>A0AAV4G9D4</accession>
<dbReference type="AlphaFoldDB" id="A0AAV4G9D4"/>
<dbReference type="Proteomes" id="UP000762676">
    <property type="component" value="Unassembled WGS sequence"/>
</dbReference>
<organism evidence="1 2">
    <name type="scientific">Elysia marginata</name>
    <dbReference type="NCBI Taxonomy" id="1093978"/>
    <lineage>
        <taxon>Eukaryota</taxon>
        <taxon>Metazoa</taxon>
        <taxon>Spiralia</taxon>
        <taxon>Lophotrochozoa</taxon>
        <taxon>Mollusca</taxon>
        <taxon>Gastropoda</taxon>
        <taxon>Heterobranchia</taxon>
        <taxon>Euthyneura</taxon>
        <taxon>Panpulmonata</taxon>
        <taxon>Sacoglossa</taxon>
        <taxon>Placobranchoidea</taxon>
        <taxon>Plakobranchidae</taxon>
        <taxon>Elysia</taxon>
    </lineage>
</organism>
<comment type="caution">
    <text evidence="1">The sequence shown here is derived from an EMBL/GenBank/DDBJ whole genome shotgun (WGS) entry which is preliminary data.</text>
</comment>
<gene>
    <name evidence="1" type="ORF">ElyMa_002344300</name>
</gene>